<dbReference type="FunFam" id="1.10.472.10:FF:000001">
    <property type="entry name" value="G2/mitotic-specific cyclin"/>
    <property type="match status" value="1"/>
</dbReference>
<comment type="caution">
    <text evidence="8">The sequence shown here is derived from an EMBL/GenBank/DDBJ whole genome shotgun (WGS) entry which is preliminary data.</text>
</comment>
<evidence type="ECO:0000313" key="8">
    <source>
        <dbReference type="EMBL" id="KAF0973266.1"/>
    </source>
</evidence>
<dbReference type="SUPFAM" id="SSF47954">
    <property type="entry name" value="Cyclin-like"/>
    <property type="match status" value="2"/>
</dbReference>
<evidence type="ECO:0000259" key="7">
    <source>
        <dbReference type="SMART" id="SM01332"/>
    </source>
</evidence>
<dbReference type="InterPro" id="IPR048258">
    <property type="entry name" value="Cyclins_cyclin-box"/>
</dbReference>
<dbReference type="PANTHER" id="PTHR10177">
    <property type="entry name" value="CYCLINS"/>
    <property type="match status" value="1"/>
</dbReference>
<dbReference type="Gene3D" id="1.10.472.10">
    <property type="entry name" value="Cyclin-like"/>
    <property type="match status" value="2"/>
</dbReference>
<dbReference type="RefSeq" id="XP_044557979.1">
    <property type="nucleotide sequence ID" value="XM_044712330.1"/>
</dbReference>
<evidence type="ECO:0000256" key="2">
    <source>
        <dbReference type="ARBA" id="ARBA00023127"/>
    </source>
</evidence>
<dbReference type="InterPro" id="IPR013763">
    <property type="entry name" value="Cyclin-like_dom"/>
</dbReference>
<feature type="compositionally biased region" description="Low complexity" evidence="5">
    <location>
        <begin position="140"/>
        <end position="168"/>
    </location>
</feature>
<dbReference type="InterPro" id="IPR046965">
    <property type="entry name" value="Cyclin_A/B-like"/>
</dbReference>
<dbReference type="GO" id="GO:0051301">
    <property type="term" value="P:cell division"/>
    <property type="evidence" value="ECO:0007669"/>
    <property type="project" value="UniProtKB-KW"/>
</dbReference>
<dbReference type="Pfam" id="PF00134">
    <property type="entry name" value="Cyclin_N"/>
    <property type="match status" value="1"/>
</dbReference>
<dbReference type="VEuPathDB" id="AmoebaDB:NfTy_093060"/>
<keyword evidence="1" id="KW-0132">Cell division</keyword>
<feature type="compositionally biased region" description="Low complexity" evidence="5">
    <location>
        <begin position="100"/>
        <end position="122"/>
    </location>
</feature>
<dbReference type="InterPro" id="IPR036915">
    <property type="entry name" value="Cyclin-like_sf"/>
</dbReference>
<dbReference type="InterPro" id="IPR004367">
    <property type="entry name" value="Cyclin_C-dom"/>
</dbReference>
<dbReference type="PIRSF" id="PIRSF001771">
    <property type="entry name" value="Cyclin_A_B_D_E"/>
    <property type="match status" value="1"/>
</dbReference>
<dbReference type="OrthoDB" id="5590282at2759"/>
<dbReference type="Pfam" id="PF02984">
    <property type="entry name" value="Cyclin_C"/>
    <property type="match status" value="1"/>
</dbReference>
<evidence type="ECO:0000259" key="6">
    <source>
        <dbReference type="SMART" id="SM00385"/>
    </source>
</evidence>
<dbReference type="SMART" id="SM01332">
    <property type="entry name" value="Cyclin_C"/>
    <property type="match status" value="1"/>
</dbReference>
<feature type="domain" description="Cyclin C-terminal" evidence="7">
    <location>
        <begin position="324"/>
        <end position="441"/>
    </location>
</feature>
<dbReference type="EMBL" id="VFQX01000061">
    <property type="protein sequence ID" value="KAF0973266.1"/>
    <property type="molecule type" value="Genomic_DNA"/>
</dbReference>
<protein>
    <submittedName>
        <fullName evidence="8">Uncharacterized protein</fullName>
    </submittedName>
</protein>
<dbReference type="GeneID" id="68115691"/>
<feature type="compositionally biased region" description="Polar residues" evidence="5">
    <location>
        <begin position="130"/>
        <end position="139"/>
    </location>
</feature>
<dbReference type="OMA" id="DYKFIGM"/>
<dbReference type="GO" id="GO:0044772">
    <property type="term" value="P:mitotic cell cycle phase transition"/>
    <property type="evidence" value="ECO:0007669"/>
    <property type="project" value="InterPro"/>
</dbReference>
<evidence type="ECO:0000256" key="4">
    <source>
        <dbReference type="RuleBase" id="RU000383"/>
    </source>
</evidence>
<gene>
    <name evidence="8" type="ORF">FDP41_008473</name>
</gene>
<keyword evidence="2 4" id="KW-0195">Cyclin</keyword>
<dbReference type="PROSITE" id="PS00292">
    <property type="entry name" value="CYCLINS"/>
    <property type="match status" value="1"/>
</dbReference>
<evidence type="ECO:0000256" key="3">
    <source>
        <dbReference type="ARBA" id="ARBA00023306"/>
    </source>
</evidence>
<organism evidence="8 9">
    <name type="scientific">Naegleria fowleri</name>
    <name type="common">Brain eating amoeba</name>
    <dbReference type="NCBI Taxonomy" id="5763"/>
    <lineage>
        <taxon>Eukaryota</taxon>
        <taxon>Discoba</taxon>
        <taxon>Heterolobosea</taxon>
        <taxon>Tetramitia</taxon>
        <taxon>Eutetramitia</taxon>
        <taxon>Vahlkampfiidae</taxon>
        <taxon>Naegleria</taxon>
    </lineage>
</organism>
<evidence type="ECO:0000256" key="5">
    <source>
        <dbReference type="SAM" id="MobiDB-lite"/>
    </source>
</evidence>
<dbReference type="AlphaFoldDB" id="A0A6A5BF72"/>
<feature type="compositionally biased region" description="Basic and acidic residues" evidence="5">
    <location>
        <begin position="85"/>
        <end position="99"/>
    </location>
</feature>
<evidence type="ECO:0000313" key="9">
    <source>
        <dbReference type="Proteomes" id="UP000444721"/>
    </source>
</evidence>
<dbReference type="InterPro" id="IPR006671">
    <property type="entry name" value="Cyclin_N"/>
</dbReference>
<evidence type="ECO:0000256" key="1">
    <source>
        <dbReference type="ARBA" id="ARBA00022618"/>
    </source>
</evidence>
<keyword evidence="3" id="KW-0131">Cell cycle</keyword>
<dbReference type="VEuPathDB" id="AmoebaDB:FDP41_008473"/>
<keyword evidence="9" id="KW-1185">Reference proteome</keyword>
<dbReference type="InterPro" id="IPR039361">
    <property type="entry name" value="Cyclin"/>
</dbReference>
<dbReference type="SMART" id="SM00385">
    <property type="entry name" value="CYCLIN"/>
    <property type="match status" value="2"/>
</dbReference>
<dbReference type="GO" id="GO:0016538">
    <property type="term" value="F:cyclin-dependent protein serine/threonine kinase regulator activity"/>
    <property type="evidence" value="ECO:0007669"/>
    <property type="project" value="InterPro"/>
</dbReference>
<dbReference type="VEuPathDB" id="AmoebaDB:NF0032900"/>
<sequence>MMYQRPTLSMVVPNDENTNPMVTDTIQSKDPIKPISLHPSKPVIGKKTMNTSSTAGVLSTKEDTAGMRTALSSIVNRVKMITRPKKPEDPERKDLKKVSNESNTNSSTSTTSNYNQPQQQQDSENKDPQVSKTSQLLEVSSSGENTATTNSNGSTSSQKHTTTCTPQKKTTEFLTSPGIDKSDVHDPQSCVEYVKDIHSHLKKIETKYRADPTYLSKQSIMRHKHRFTVVNWMIEMHQKFQLSNATLFLAVNLLDRFLSLQDISLKNLQLLAATCMFVASKYEDLQYPISSEIVEISSHAFSKEELLKMERILLKELDFNITVATVYPFLKRYLKCARCDFNQLALAYYLAELSLLEEASLYYLPSQISSACIYIAGRLCQKKNSWDDVLQYYTGYTEQDIEPCASVIVKIARKYNSNDIKTCTRTKYSQEEKAKVAWIVMAYFNRSNQKSITPRE</sequence>
<dbReference type="Proteomes" id="UP000444721">
    <property type="component" value="Unassembled WGS sequence"/>
</dbReference>
<name>A0A6A5BF72_NAEFO</name>
<accession>A0A6A5BF72</accession>
<proteinExistence type="inferred from homology"/>
<comment type="similarity">
    <text evidence="4">Belongs to the cyclin family.</text>
</comment>
<feature type="domain" description="Cyclin-like" evidence="6">
    <location>
        <begin position="328"/>
        <end position="410"/>
    </location>
</feature>
<reference evidence="8 9" key="1">
    <citation type="journal article" date="2019" name="Sci. Rep.">
        <title>Nanopore sequencing improves the draft genome of the human pathogenic amoeba Naegleria fowleri.</title>
        <authorList>
            <person name="Liechti N."/>
            <person name="Schurch N."/>
            <person name="Bruggmann R."/>
            <person name="Wittwer M."/>
        </authorList>
    </citation>
    <scope>NUCLEOTIDE SEQUENCE [LARGE SCALE GENOMIC DNA]</scope>
    <source>
        <strain evidence="8 9">ATCC 30894</strain>
    </source>
</reference>
<feature type="region of interest" description="Disordered" evidence="5">
    <location>
        <begin position="76"/>
        <end position="181"/>
    </location>
</feature>
<feature type="domain" description="Cyclin-like" evidence="6">
    <location>
        <begin position="231"/>
        <end position="315"/>
    </location>
</feature>